<dbReference type="AlphaFoldDB" id="A0A4P9ZI22"/>
<feature type="binding site" evidence="2">
    <location>
        <position position="114"/>
    </location>
    <ligand>
        <name>a divalent metal cation</name>
        <dbReference type="ChEBI" id="CHEBI:60240"/>
        <label>1</label>
    </ligand>
</feature>
<keyword evidence="2" id="KW-0479">Metal-binding</keyword>
<gene>
    <name evidence="4" type="ORF">METBISCDRAFT_29506</name>
</gene>
<dbReference type="PANTHER" id="PTHR13799">
    <property type="entry name" value="NGG1 INTERACTING FACTOR 3"/>
    <property type="match status" value="1"/>
</dbReference>
<feature type="binding site" evidence="2">
    <location>
        <position position="240"/>
    </location>
    <ligand>
        <name>a divalent metal cation</name>
        <dbReference type="ChEBI" id="CHEBI:60240"/>
        <label>1</label>
    </ligand>
</feature>
<dbReference type="Proteomes" id="UP000268321">
    <property type="component" value="Unassembled WGS sequence"/>
</dbReference>
<dbReference type="OrthoDB" id="3345469at2759"/>
<dbReference type="EMBL" id="ML004430">
    <property type="protein sequence ID" value="RKP32618.1"/>
    <property type="molecule type" value="Genomic_DNA"/>
</dbReference>
<protein>
    <submittedName>
        <fullName evidence="4">NGG1p interacting factor 3</fullName>
    </submittedName>
</protein>
<dbReference type="FunFam" id="3.40.1390.30:FF:000001">
    <property type="entry name" value="GTP cyclohydrolase 1 type 2"/>
    <property type="match status" value="1"/>
</dbReference>
<feature type="coiled-coil region" evidence="3">
    <location>
        <begin position="245"/>
        <end position="272"/>
    </location>
</feature>
<dbReference type="GO" id="GO:0046872">
    <property type="term" value="F:metal ion binding"/>
    <property type="evidence" value="ECO:0007669"/>
    <property type="project" value="UniProtKB-KW"/>
</dbReference>
<dbReference type="Gene3D" id="3.40.1390.30">
    <property type="entry name" value="NIF3 (NGG1p interacting factor 3)-like"/>
    <property type="match status" value="1"/>
</dbReference>
<evidence type="ECO:0000313" key="4">
    <source>
        <dbReference type="EMBL" id="RKP32618.1"/>
    </source>
</evidence>
<name>A0A4P9ZI22_9ASCO</name>
<proteinExistence type="inferred from homology"/>
<dbReference type="SUPFAM" id="SSF102705">
    <property type="entry name" value="NIF3 (NGG1p interacting factor 3)-like"/>
    <property type="match status" value="1"/>
</dbReference>
<sequence length="277" mass="29833">MPPPTSAKAIARATAAIQKLYPLHLADKSWDNTGLLVDASHATGSDTCKILLTVDLTRSVAAEAVEKTAGLVVAYHPFIFRGLKAITPADPQQDSLLRLIKNNVSVYCPHTAMDSARGGVNDFLADELVKHYVEESRHVIKPDKNEDGCGMGRLVTLRDAVALSLVVAAIKASLGLNHVQVAAAANSRPDPQIRTIAICAGSGGSVFRGVSADIFYTGELSHHEALYFVESGSSVVACNHSNTERAFLQVLREQLRAELGDMEIEIAATDRDPYEMW</sequence>
<dbReference type="InterPro" id="IPR036069">
    <property type="entry name" value="DUF34/NIF3_sf"/>
</dbReference>
<reference evidence="5" key="1">
    <citation type="journal article" date="2018" name="Nat. Microbiol.">
        <title>Leveraging single-cell genomics to expand the fungal tree of life.</title>
        <authorList>
            <person name="Ahrendt S.R."/>
            <person name="Quandt C.A."/>
            <person name="Ciobanu D."/>
            <person name="Clum A."/>
            <person name="Salamov A."/>
            <person name="Andreopoulos B."/>
            <person name="Cheng J.F."/>
            <person name="Woyke T."/>
            <person name="Pelin A."/>
            <person name="Henrissat B."/>
            <person name="Reynolds N.K."/>
            <person name="Benny G.L."/>
            <person name="Smith M.E."/>
            <person name="James T.Y."/>
            <person name="Grigoriev I.V."/>
        </authorList>
    </citation>
    <scope>NUCLEOTIDE SEQUENCE [LARGE SCALE GENOMIC DNA]</scope>
    <source>
        <strain evidence="5">Baker2002</strain>
    </source>
</reference>
<feature type="binding site" evidence="2">
    <location>
        <position position="76"/>
    </location>
    <ligand>
        <name>a divalent metal cation</name>
        <dbReference type="ChEBI" id="CHEBI:60240"/>
        <label>1</label>
    </ligand>
</feature>
<feature type="binding site" evidence="2">
    <location>
        <position position="244"/>
    </location>
    <ligand>
        <name>a divalent metal cation</name>
        <dbReference type="ChEBI" id="CHEBI:60240"/>
        <label>1</label>
    </ligand>
</feature>
<dbReference type="Pfam" id="PF01784">
    <property type="entry name" value="DUF34_NIF3"/>
    <property type="match status" value="1"/>
</dbReference>
<keyword evidence="5" id="KW-1185">Reference proteome</keyword>
<evidence type="ECO:0000313" key="5">
    <source>
        <dbReference type="Proteomes" id="UP000268321"/>
    </source>
</evidence>
<comment type="similarity">
    <text evidence="1">Belongs to the GTP cyclohydrolase I type 2/NIF3 family.</text>
</comment>
<dbReference type="PANTHER" id="PTHR13799:SF13">
    <property type="entry name" value="NIF3-LIKE PROTEIN 1"/>
    <property type="match status" value="1"/>
</dbReference>
<dbReference type="InterPro" id="IPR002678">
    <property type="entry name" value="DUF34/NIF3"/>
</dbReference>
<organism evidence="4 5">
    <name type="scientific">Metschnikowia bicuspidata</name>
    <dbReference type="NCBI Taxonomy" id="27322"/>
    <lineage>
        <taxon>Eukaryota</taxon>
        <taxon>Fungi</taxon>
        <taxon>Dikarya</taxon>
        <taxon>Ascomycota</taxon>
        <taxon>Saccharomycotina</taxon>
        <taxon>Pichiomycetes</taxon>
        <taxon>Metschnikowiaceae</taxon>
        <taxon>Metschnikowia</taxon>
    </lineage>
</organism>
<accession>A0A4P9ZI22</accession>
<evidence type="ECO:0000256" key="2">
    <source>
        <dbReference type="PIRSR" id="PIRSR602678-1"/>
    </source>
</evidence>
<evidence type="ECO:0000256" key="3">
    <source>
        <dbReference type="SAM" id="Coils"/>
    </source>
</evidence>
<dbReference type="NCBIfam" id="TIGR00486">
    <property type="entry name" value="YbgI_SA1388"/>
    <property type="match status" value="1"/>
</dbReference>
<evidence type="ECO:0000256" key="1">
    <source>
        <dbReference type="ARBA" id="ARBA00006964"/>
    </source>
</evidence>
<keyword evidence="3" id="KW-0175">Coiled coil</keyword>
<dbReference type="GO" id="GO:0005739">
    <property type="term" value="C:mitochondrion"/>
    <property type="evidence" value="ECO:0007669"/>
    <property type="project" value="TreeGrafter"/>
</dbReference>